<organism evidence="1 2">
    <name type="scientific">Xylaria curta</name>
    <dbReference type="NCBI Taxonomy" id="42375"/>
    <lineage>
        <taxon>Eukaryota</taxon>
        <taxon>Fungi</taxon>
        <taxon>Dikarya</taxon>
        <taxon>Ascomycota</taxon>
        <taxon>Pezizomycotina</taxon>
        <taxon>Sordariomycetes</taxon>
        <taxon>Xylariomycetidae</taxon>
        <taxon>Xylariales</taxon>
        <taxon>Xylariaceae</taxon>
        <taxon>Xylaria</taxon>
    </lineage>
</organism>
<evidence type="ECO:0000313" key="2">
    <source>
        <dbReference type="Proteomes" id="UP001143856"/>
    </source>
</evidence>
<keyword evidence="2" id="KW-1185">Reference proteome</keyword>
<sequence length="139" mass="15292">MYAHWRVRTQIGYAGTHLEYEVSKAVPPRACGQISQISGTKALSAVITAHAPSSEFDTFGTERTEQQQTYLVTVKVNPVVVLRWVLPPPMPTYSSATTPGRPADSHIYGAGRIRCMRNYCVRKTIAVGLGGTILRKRTS</sequence>
<protein>
    <submittedName>
        <fullName evidence="1">Uncharacterized protein</fullName>
    </submittedName>
</protein>
<accession>A0ACC1PA97</accession>
<name>A0ACC1PA97_9PEZI</name>
<dbReference type="Proteomes" id="UP001143856">
    <property type="component" value="Unassembled WGS sequence"/>
</dbReference>
<proteinExistence type="predicted"/>
<evidence type="ECO:0000313" key="1">
    <source>
        <dbReference type="EMBL" id="KAJ2988561.1"/>
    </source>
</evidence>
<gene>
    <name evidence="1" type="ORF">NUW58_g3908</name>
</gene>
<reference evidence="1" key="1">
    <citation type="submission" date="2022-10" db="EMBL/GenBank/DDBJ databases">
        <title>Genome Sequence of Xylaria curta.</title>
        <authorList>
            <person name="Buettner E."/>
        </authorList>
    </citation>
    <scope>NUCLEOTIDE SEQUENCE</scope>
    <source>
        <strain evidence="1">Babe10</strain>
    </source>
</reference>
<dbReference type="EMBL" id="JAPDGR010000633">
    <property type="protein sequence ID" value="KAJ2988561.1"/>
    <property type="molecule type" value="Genomic_DNA"/>
</dbReference>
<comment type="caution">
    <text evidence="1">The sequence shown here is derived from an EMBL/GenBank/DDBJ whole genome shotgun (WGS) entry which is preliminary data.</text>
</comment>